<gene>
    <name evidence="1" type="ORF">PoB_000289100</name>
</gene>
<sequence>MSRILLVEANASSSQTRSIRNDRVIKNLHLHNHDLPLSYRRKGWRTRYSVSLSENLSRFMKRKFGIVFVAKVELVHYPRGNDITIHCHVVLIPALRMRMYLNNRDARNSLPMARLLPALAVHPGRRTLVPVPNVMGIRLLPVALSVQANVDLCRIQGRGTHPDTQCYED</sequence>
<accession>A0AAV3XEL0</accession>
<comment type="caution">
    <text evidence="1">The sequence shown here is derived from an EMBL/GenBank/DDBJ whole genome shotgun (WGS) entry which is preliminary data.</text>
</comment>
<dbReference type="Proteomes" id="UP000735302">
    <property type="component" value="Unassembled WGS sequence"/>
</dbReference>
<organism evidence="1 2">
    <name type="scientific">Plakobranchus ocellatus</name>
    <dbReference type="NCBI Taxonomy" id="259542"/>
    <lineage>
        <taxon>Eukaryota</taxon>
        <taxon>Metazoa</taxon>
        <taxon>Spiralia</taxon>
        <taxon>Lophotrochozoa</taxon>
        <taxon>Mollusca</taxon>
        <taxon>Gastropoda</taxon>
        <taxon>Heterobranchia</taxon>
        <taxon>Euthyneura</taxon>
        <taxon>Panpulmonata</taxon>
        <taxon>Sacoglossa</taxon>
        <taxon>Placobranchoidea</taxon>
        <taxon>Plakobranchidae</taxon>
        <taxon>Plakobranchus</taxon>
    </lineage>
</organism>
<name>A0AAV3XEL0_9GAST</name>
<proteinExistence type="predicted"/>
<keyword evidence="2" id="KW-1185">Reference proteome</keyword>
<dbReference type="EMBL" id="BLXT01000383">
    <property type="protein sequence ID" value="GFN76385.1"/>
    <property type="molecule type" value="Genomic_DNA"/>
</dbReference>
<evidence type="ECO:0000313" key="2">
    <source>
        <dbReference type="Proteomes" id="UP000735302"/>
    </source>
</evidence>
<evidence type="ECO:0000313" key="1">
    <source>
        <dbReference type="EMBL" id="GFN76385.1"/>
    </source>
</evidence>
<protein>
    <submittedName>
        <fullName evidence="1">Uncharacterized protein</fullName>
    </submittedName>
</protein>
<dbReference type="AlphaFoldDB" id="A0AAV3XEL0"/>
<reference evidence="1 2" key="1">
    <citation type="journal article" date="2021" name="Elife">
        <title>Chloroplast acquisition without the gene transfer in kleptoplastic sea slugs, Plakobranchus ocellatus.</title>
        <authorList>
            <person name="Maeda T."/>
            <person name="Takahashi S."/>
            <person name="Yoshida T."/>
            <person name="Shimamura S."/>
            <person name="Takaki Y."/>
            <person name="Nagai Y."/>
            <person name="Toyoda A."/>
            <person name="Suzuki Y."/>
            <person name="Arimoto A."/>
            <person name="Ishii H."/>
            <person name="Satoh N."/>
            <person name="Nishiyama T."/>
            <person name="Hasebe M."/>
            <person name="Maruyama T."/>
            <person name="Minagawa J."/>
            <person name="Obokata J."/>
            <person name="Shigenobu S."/>
        </authorList>
    </citation>
    <scope>NUCLEOTIDE SEQUENCE [LARGE SCALE GENOMIC DNA]</scope>
</reference>